<comment type="caution">
    <text evidence="2">The sequence shown here is derived from an EMBL/GenBank/DDBJ whole genome shotgun (WGS) entry which is preliminary data.</text>
</comment>
<reference evidence="2 3" key="1">
    <citation type="submission" date="2018-08" db="EMBL/GenBank/DDBJ databases">
        <title>Genome and evolution of the arbuscular mycorrhizal fungus Diversispora epigaea (formerly Glomus versiforme) and its bacterial endosymbionts.</title>
        <authorList>
            <person name="Sun X."/>
            <person name="Fei Z."/>
            <person name="Harrison M."/>
        </authorList>
    </citation>
    <scope>NUCLEOTIDE SEQUENCE [LARGE SCALE GENOMIC DNA]</scope>
    <source>
        <strain evidence="2 3">IT104</strain>
    </source>
</reference>
<dbReference type="SUPFAM" id="SSF56112">
    <property type="entry name" value="Protein kinase-like (PK-like)"/>
    <property type="match status" value="1"/>
</dbReference>
<dbReference type="InterPro" id="IPR011990">
    <property type="entry name" value="TPR-like_helical_dom_sf"/>
</dbReference>
<protein>
    <recommendedName>
        <fullName evidence="1">Protein kinase domain-containing protein</fullName>
    </recommendedName>
</protein>
<accession>A0A397I3A7</accession>
<dbReference type="InterPro" id="IPR001245">
    <property type="entry name" value="Ser-Thr/Tyr_kinase_cat_dom"/>
</dbReference>
<keyword evidence="3" id="KW-1185">Reference proteome</keyword>
<dbReference type="SMART" id="SM00671">
    <property type="entry name" value="SEL1"/>
    <property type="match status" value="7"/>
</dbReference>
<dbReference type="EMBL" id="PQFF01000252">
    <property type="protein sequence ID" value="RHZ70131.1"/>
    <property type="molecule type" value="Genomic_DNA"/>
</dbReference>
<dbReference type="PROSITE" id="PS50011">
    <property type="entry name" value="PROTEIN_KINASE_DOM"/>
    <property type="match status" value="1"/>
</dbReference>
<proteinExistence type="predicted"/>
<dbReference type="InterPro" id="IPR011009">
    <property type="entry name" value="Kinase-like_dom_sf"/>
</dbReference>
<dbReference type="SUPFAM" id="SSF81901">
    <property type="entry name" value="HCP-like"/>
    <property type="match status" value="2"/>
</dbReference>
<dbReference type="PANTHER" id="PTHR43628">
    <property type="entry name" value="ACTIVATOR OF C KINASE PROTEIN 1-RELATED"/>
    <property type="match status" value="1"/>
</dbReference>
<dbReference type="Proteomes" id="UP000266861">
    <property type="component" value="Unassembled WGS sequence"/>
</dbReference>
<dbReference type="OrthoDB" id="1668230at2759"/>
<feature type="domain" description="Protein kinase" evidence="1">
    <location>
        <begin position="37"/>
        <end position="287"/>
    </location>
</feature>
<dbReference type="Pfam" id="PF07714">
    <property type="entry name" value="PK_Tyr_Ser-Thr"/>
    <property type="match status" value="1"/>
</dbReference>
<dbReference type="GO" id="GO:0004672">
    <property type="term" value="F:protein kinase activity"/>
    <property type="evidence" value="ECO:0007669"/>
    <property type="project" value="InterPro"/>
</dbReference>
<dbReference type="InterPro" id="IPR052945">
    <property type="entry name" value="Mitotic_Regulator"/>
</dbReference>
<dbReference type="STRING" id="1348612.A0A397I3A7"/>
<dbReference type="GO" id="GO:0005524">
    <property type="term" value="F:ATP binding"/>
    <property type="evidence" value="ECO:0007669"/>
    <property type="project" value="InterPro"/>
</dbReference>
<dbReference type="Gene3D" id="1.10.510.10">
    <property type="entry name" value="Transferase(Phosphotransferase) domain 1"/>
    <property type="match status" value="1"/>
</dbReference>
<dbReference type="AlphaFoldDB" id="A0A397I3A7"/>
<sequence>MSQEKTNEKEWKTWVGNLIIEDTIQKENISFYQHSEFENVKLISKNVYKATFKTSQKTVALKRVYLNDKFRLDNFINEIKRHRKFEIHNNILKFYGITAQENTNNYLIILEYANNGSLRQYLNTNFQKMEKLNLAKQIANILMYLHSNDIIHGNLNYENILIHNGDIKLNVFGFTKMTSDSLKFLKNNLSPIQFMDPQYLEFFSTIDKNKSSDIFGLGIILSEISSGNIPFESSSNVDLLNNIIKKREMTISKTPQKYEEIYTDCWKHNGNLRPDISQVVKNLSEIIISDASVEAIHSNPYNVTDEIISVRFEKSNKRNINTDIKSDPSFVDASAETVVFIKDLFEFFINISVKQVLEMQPIMIKNYIREQKKNSVKILYEMIRYPSHYWFTSLIGFFYLQGIGTVVDNQMAFKFFDLAAANEIIDTKNTYSSLLIRKFYMINKEMGNIYLADMYSDGIGIEKDLKKGFQIYSKVANEGSHIALNCMAYCYENGLGVEKREKKALELYLKSAVKGYLVAQSNVGWCYKEGTGIAIDETKGFRCIIKSARAGSVSAMCNVGYSYENGTGVIKDEKEAFKWYLKAAKKGHPMTQYNVGNCYKNGRGINIDQMKAFEWYKKAAENNHTNSQYILGNCFYEGQGTKKDIINAVNWLNKAKENGNIYADVLLEEIISDII</sequence>
<dbReference type="PANTHER" id="PTHR43628:SF1">
    <property type="entry name" value="CHITIN SYNTHASE REGULATORY FACTOR 2-RELATED"/>
    <property type="match status" value="1"/>
</dbReference>
<dbReference type="InterPro" id="IPR000719">
    <property type="entry name" value="Prot_kinase_dom"/>
</dbReference>
<evidence type="ECO:0000259" key="1">
    <source>
        <dbReference type="PROSITE" id="PS50011"/>
    </source>
</evidence>
<name>A0A397I3A7_9GLOM</name>
<dbReference type="InterPro" id="IPR006597">
    <property type="entry name" value="Sel1-like"/>
</dbReference>
<dbReference type="Gene3D" id="1.25.40.10">
    <property type="entry name" value="Tetratricopeptide repeat domain"/>
    <property type="match status" value="1"/>
</dbReference>
<organism evidence="2 3">
    <name type="scientific">Diversispora epigaea</name>
    <dbReference type="NCBI Taxonomy" id="1348612"/>
    <lineage>
        <taxon>Eukaryota</taxon>
        <taxon>Fungi</taxon>
        <taxon>Fungi incertae sedis</taxon>
        <taxon>Mucoromycota</taxon>
        <taxon>Glomeromycotina</taxon>
        <taxon>Glomeromycetes</taxon>
        <taxon>Diversisporales</taxon>
        <taxon>Diversisporaceae</taxon>
        <taxon>Diversispora</taxon>
    </lineage>
</organism>
<evidence type="ECO:0000313" key="3">
    <source>
        <dbReference type="Proteomes" id="UP000266861"/>
    </source>
</evidence>
<evidence type="ECO:0000313" key="2">
    <source>
        <dbReference type="EMBL" id="RHZ70131.1"/>
    </source>
</evidence>
<dbReference type="Pfam" id="PF08238">
    <property type="entry name" value="Sel1"/>
    <property type="match status" value="7"/>
</dbReference>
<gene>
    <name evidence="2" type="ORF">Glove_275g49</name>
</gene>